<organism evidence="4 5">
    <name type="scientific">Skeletonema marinoi</name>
    <dbReference type="NCBI Taxonomy" id="267567"/>
    <lineage>
        <taxon>Eukaryota</taxon>
        <taxon>Sar</taxon>
        <taxon>Stramenopiles</taxon>
        <taxon>Ochrophyta</taxon>
        <taxon>Bacillariophyta</taxon>
        <taxon>Coscinodiscophyceae</taxon>
        <taxon>Thalassiosirophycidae</taxon>
        <taxon>Thalassiosirales</taxon>
        <taxon>Skeletonemataceae</taxon>
        <taxon>Skeletonema</taxon>
        <taxon>Skeletonema marinoi-dohrnii complex</taxon>
    </lineage>
</organism>
<gene>
    <name evidence="4" type="ORF">QTG54_012391</name>
</gene>
<dbReference type="SUPFAM" id="SSF53254">
    <property type="entry name" value="Phosphoglycerate mutase-like"/>
    <property type="match status" value="1"/>
</dbReference>
<feature type="chain" id="PRO_5042223893" evidence="3">
    <location>
        <begin position="34"/>
        <end position="184"/>
    </location>
</feature>
<dbReference type="GO" id="GO:0045820">
    <property type="term" value="P:negative regulation of glycolytic process"/>
    <property type="evidence" value="ECO:0007669"/>
    <property type="project" value="TreeGrafter"/>
</dbReference>
<keyword evidence="5" id="KW-1185">Reference proteome</keyword>
<dbReference type="AlphaFoldDB" id="A0AAD9D7E5"/>
<comment type="caution">
    <text evidence="4">The sequence shown here is derived from an EMBL/GenBank/DDBJ whole genome shotgun (WGS) entry which is preliminary data.</text>
</comment>
<dbReference type="InterPro" id="IPR001345">
    <property type="entry name" value="PG/BPGM_mutase_AS"/>
</dbReference>
<keyword evidence="1" id="KW-0378">Hydrolase</keyword>
<proteinExistence type="predicted"/>
<name>A0AAD9D7E5_9STRA</name>
<dbReference type="GO" id="GO:0043456">
    <property type="term" value="P:regulation of pentose-phosphate shunt"/>
    <property type="evidence" value="ECO:0007669"/>
    <property type="project" value="TreeGrafter"/>
</dbReference>
<dbReference type="PANTHER" id="PTHR46517">
    <property type="entry name" value="FRUCTOSE-2,6-BISPHOSPHATASE TIGAR"/>
    <property type="match status" value="1"/>
</dbReference>
<dbReference type="GO" id="GO:0004331">
    <property type="term" value="F:fructose-2,6-bisphosphate 2-phosphatase activity"/>
    <property type="evidence" value="ECO:0007669"/>
    <property type="project" value="TreeGrafter"/>
</dbReference>
<dbReference type="Gene3D" id="3.40.50.1240">
    <property type="entry name" value="Phosphoglycerate mutase-like"/>
    <property type="match status" value="1"/>
</dbReference>
<dbReference type="CDD" id="cd07067">
    <property type="entry name" value="HP_PGM_like"/>
    <property type="match status" value="1"/>
</dbReference>
<dbReference type="PROSITE" id="PS00175">
    <property type="entry name" value="PG_MUTASE"/>
    <property type="match status" value="1"/>
</dbReference>
<evidence type="ECO:0000256" key="1">
    <source>
        <dbReference type="ARBA" id="ARBA00022801"/>
    </source>
</evidence>
<feature type="binding site" evidence="2">
    <location>
        <position position="138"/>
    </location>
    <ligand>
        <name>substrate</name>
    </ligand>
</feature>
<reference evidence="4" key="1">
    <citation type="submission" date="2023-06" db="EMBL/GenBank/DDBJ databases">
        <title>Survivors Of The Sea: Transcriptome response of Skeletonema marinoi to long-term dormancy.</title>
        <authorList>
            <person name="Pinder M.I.M."/>
            <person name="Kourtchenko O."/>
            <person name="Robertson E.K."/>
            <person name="Larsson T."/>
            <person name="Maumus F."/>
            <person name="Osuna-Cruz C.M."/>
            <person name="Vancaester E."/>
            <person name="Stenow R."/>
            <person name="Vandepoele K."/>
            <person name="Ploug H."/>
            <person name="Bruchert V."/>
            <person name="Godhe A."/>
            <person name="Topel M."/>
        </authorList>
    </citation>
    <scope>NUCLEOTIDE SEQUENCE</scope>
    <source>
        <strain evidence="4">R05AC</strain>
    </source>
</reference>
<feature type="binding site" evidence="2">
    <location>
        <begin position="82"/>
        <end position="89"/>
    </location>
    <ligand>
        <name>substrate</name>
    </ligand>
</feature>
<evidence type="ECO:0000256" key="2">
    <source>
        <dbReference type="PIRSR" id="PIRSR613078-2"/>
    </source>
</evidence>
<dbReference type="EMBL" id="JATAAI010000027">
    <property type="protein sequence ID" value="KAK1736946.1"/>
    <property type="molecule type" value="Genomic_DNA"/>
</dbReference>
<evidence type="ECO:0000256" key="3">
    <source>
        <dbReference type="SAM" id="SignalP"/>
    </source>
</evidence>
<protein>
    <submittedName>
        <fullName evidence="4">Phosphoglycerate mutase family protein</fullName>
    </submittedName>
</protein>
<dbReference type="InterPro" id="IPR029033">
    <property type="entry name" value="His_PPase_superfam"/>
</dbReference>
<dbReference type="InterPro" id="IPR051695">
    <property type="entry name" value="Phosphoglycerate_Mutase"/>
</dbReference>
<evidence type="ECO:0000313" key="4">
    <source>
        <dbReference type="EMBL" id="KAK1736946.1"/>
    </source>
</evidence>
<dbReference type="Proteomes" id="UP001224775">
    <property type="component" value="Unassembled WGS sequence"/>
</dbReference>
<dbReference type="SMART" id="SM00855">
    <property type="entry name" value="PGAM"/>
    <property type="match status" value="1"/>
</dbReference>
<accession>A0AAD9D7E5</accession>
<dbReference type="PANTHER" id="PTHR46517:SF1">
    <property type="entry name" value="FRUCTOSE-2,6-BISPHOSPHATASE TIGAR"/>
    <property type="match status" value="1"/>
</dbReference>
<feature type="signal peptide" evidence="3">
    <location>
        <begin position="1"/>
        <end position="33"/>
    </location>
</feature>
<evidence type="ECO:0000313" key="5">
    <source>
        <dbReference type="Proteomes" id="UP001224775"/>
    </source>
</evidence>
<dbReference type="Pfam" id="PF00300">
    <property type="entry name" value="His_Phos_1"/>
    <property type="match status" value="1"/>
</dbReference>
<dbReference type="GO" id="GO:0005829">
    <property type="term" value="C:cytosol"/>
    <property type="evidence" value="ECO:0007669"/>
    <property type="project" value="TreeGrafter"/>
</dbReference>
<sequence length="184" mass="20324">MVVMISSTRSFLSIKGIPLFLLTFRSLVMPAASQKFIDTSAATSTVSDFGKTQAANQNKLKEDDDDSSLQFTPFTIRLHLIRHGETLANERNIVLGQGDSPLTDKGVALAGISAQSRYINGRTEAIRYWRTYTSDLYRAHRTAKIVLGLEDIHGNTKMMASSNKQHQMKEAMIPPTTSTTISIS</sequence>
<dbReference type="InterPro" id="IPR013078">
    <property type="entry name" value="His_Pase_superF_clade-1"/>
</dbReference>
<keyword evidence="3" id="KW-0732">Signal</keyword>